<evidence type="ECO:0000256" key="2">
    <source>
        <dbReference type="ARBA" id="ARBA00023015"/>
    </source>
</evidence>
<accession>A0A2W2CIU2</accession>
<evidence type="ECO:0000313" key="6">
    <source>
        <dbReference type="Proteomes" id="UP000248627"/>
    </source>
</evidence>
<evidence type="ECO:0000256" key="4">
    <source>
        <dbReference type="ARBA" id="ARBA00023163"/>
    </source>
</evidence>
<dbReference type="InterPro" id="IPR009057">
    <property type="entry name" value="Homeodomain-like_sf"/>
</dbReference>
<name>A0A2W2CIU2_9ACTN</name>
<dbReference type="PRINTS" id="PR00455">
    <property type="entry name" value="HTHTETR"/>
</dbReference>
<keyword evidence="3" id="KW-0238">DNA-binding</keyword>
<dbReference type="AlphaFoldDB" id="A0A2W2CIU2"/>
<dbReference type="Gene3D" id="1.10.10.60">
    <property type="entry name" value="Homeodomain-like"/>
    <property type="match status" value="1"/>
</dbReference>
<evidence type="ECO:0000313" key="5">
    <source>
        <dbReference type="EMBL" id="PZF91628.1"/>
    </source>
</evidence>
<keyword evidence="4" id="KW-0804">Transcription</keyword>
<dbReference type="GO" id="GO:0046677">
    <property type="term" value="P:response to antibiotic"/>
    <property type="evidence" value="ECO:0007669"/>
    <property type="project" value="InterPro"/>
</dbReference>
<dbReference type="EMBL" id="POTX01000165">
    <property type="protein sequence ID" value="PZF91628.1"/>
    <property type="molecule type" value="Genomic_DNA"/>
</dbReference>
<dbReference type="GO" id="GO:0045892">
    <property type="term" value="P:negative regulation of DNA-templated transcription"/>
    <property type="evidence" value="ECO:0007669"/>
    <property type="project" value="InterPro"/>
</dbReference>
<organism evidence="5 6">
    <name type="scientific">Micromonospora endophytica</name>
    <dbReference type="NCBI Taxonomy" id="515350"/>
    <lineage>
        <taxon>Bacteria</taxon>
        <taxon>Bacillati</taxon>
        <taxon>Actinomycetota</taxon>
        <taxon>Actinomycetes</taxon>
        <taxon>Micromonosporales</taxon>
        <taxon>Micromonosporaceae</taxon>
        <taxon>Micromonospora</taxon>
    </lineage>
</organism>
<keyword evidence="2" id="KW-0805">Transcription regulation</keyword>
<sequence>MTSRGEILVAARRLIDRDGWERLSIRKLAAEIGVGATTLYHHVQDKEDLLLLLIHEYGEQIASPEMPVDPRERIITAAIVIHDACAAWPWAAEVLTTDGFVARLGTSALSLVEAVVAGAIDYGCTPDQAVHVFRSIWYYTVGEILVRSHSARRREDARPVYQDALFAKLDPADLPQLAAIAGRWATLTSQDTYIEGLRGLVDGLLARMRSAGRVDLTVFPA</sequence>
<dbReference type="PRINTS" id="PR00400">
    <property type="entry name" value="TETREPRESSOR"/>
</dbReference>
<dbReference type="SUPFAM" id="SSF48498">
    <property type="entry name" value="Tetracyclin repressor-like, C-terminal domain"/>
    <property type="match status" value="1"/>
</dbReference>
<dbReference type="InterPro" id="IPR001647">
    <property type="entry name" value="HTH_TetR"/>
</dbReference>
<dbReference type="PROSITE" id="PS50977">
    <property type="entry name" value="HTH_TETR_2"/>
    <property type="match status" value="1"/>
</dbReference>
<dbReference type="GO" id="GO:0003700">
    <property type="term" value="F:DNA-binding transcription factor activity"/>
    <property type="evidence" value="ECO:0007669"/>
    <property type="project" value="TreeGrafter"/>
</dbReference>
<keyword evidence="1" id="KW-0678">Repressor</keyword>
<evidence type="ECO:0000256" key="1">
    <source>
        <dbReference type="ARBA" id="ARBA00022491"/>
    </source>
</evidence>
<dbReference type="Pfam" id="PF02909">
    <property type="entry name" value="TetR_C_1"/>
    <property type="match status" value="1"/>
</dbReference>
<protein>
    <submittedName>
        <fullName evidence="5">TetR family transcriptional regulator</fullName>
    </submittedName>
</protein>
<dbReference type="PANTHER" id="PTHR30055:SF234">
    <property type="entry name" value="HTH-TYPE TRANSCRIPTIONAL REGULATOR BETI"/>
    <property type="match status" value="1"/>
</dbReference>
<keyword evidence="6" id="KW-1185">Reference proteome</keyword>
<dbReference type="RefSeq" id="WP_111245031.1">
    <property type="nucleotide sequence ID" value="NZ_AP023358.1"/>
</dbReference>
<gene>
    <name evidence="5" type="ORF">C1I93_21070</name>
</gene>
<dbReference type="GO" id="GO:0000976">
    <property type="term" value="F:transcription cis-regulatory region binding"/>
    <property type="evidence" value="ECO:0007669"/>
    <property type="project" value="TreeGrafter"/>
</dbReference>
<dbReference type="InterPro" id="IPR036271">
    <property type="entry name" value="Tet_transcr_reg_TetR-rel_C_sf"/>
</dbReference>
<dbReference type="Gene3D" id="1.10.357.10">
    <property type="entry name" value="Tetracycline Repressor, domain 2"/>
    <property type="match status" value="1"/>
</dbReference>
<dbReference type="InterPro" id="IPR004111">
    <property type="entry name" value="Repressor_TetR_C"/>
</dbReference>
<evidence type="ECO:0000256" key="3">
    <source>
        <dbReference type="ARBA" id="ARBA00023125"/>
    </source>
</evidence>
<dbReference type="SUPFAM" id="SSF46689">
    <property type="entry name" value="Homeodomain-like"/>
    <property type="match status" value="1"/>
</dbReference>
<dbReference type="Proteomes" id="UP000248627">
    <property type="component" value="Unassembled WGS sequence"/>
</dbReference>
<dbReference type="Pfam" id="PF00440">
    <property type="entry name" value="TetR_N"/>
    <property type="match status" value="1"/>
</dbReference>
<dbReference type="PANTHER" id="PTHR30055">
    <property type="entry name" value="HTH-TYPE TRANSCRIPTIONAL REGULATOR RUTR"/>
    <property type="match status" value="1"/>
</dbReference>
<proteinExistence type="predicted"/>
<comment type="caution">
    <text evidence="5">The sequence shown here is derived from an EMBL/GenBank/DDBJ whole genome shotgun (WGS) entry which is preliminary data.</text>
</comment>
<reference evidence="5 6" key="1">
    <citation type="submission" date="2018-01" db="EMBL/GenBank/DDBJ databases">
        <title>Draft genome sequence of Jishengella endophytica.</title>
        <authorList>
            <person name="Sahin N."/>
            <person name="Ay H."/>
            <person name="Saygin H."/>
        </authorList>
    </citation>
    <scope>NUCLEOTIDE SEQUENCE [LARGE SCALE GENOMIC DNA]</scope>
    <source>
        <strain evidence="5 6">DSM 45430</strain>
    </source>
</reference>
<dbReference type="InterPro" id="IPR003012">
    <property type="entry name" value="Tet_transcr_reg_TetR"/>
</dbReference>
<dbReference type="InterPro" id="IPR050109">
    <property type="entry name" value="HTH-type_TetR-like_transc_reg"/>
</dbReference>